<dbReference type="VEuPathDB" id="FungiDB:H257_15296"/>
<dbReference type="InterPro" id="IPR056671">
    <property type="entry name" value="DUF7769"/>
</dbReference>
<gene>
    <name evidence="2" type="ORF">H257_15296</name>
</gene>
<accession>W4FNB8</accession>
<evidence type="ECO:0000259" key="1">
    <source>
        <dbReference type="Pfam" id="PF24964"/>
    </source>
</evidence>
<sequence>MPSPTSARASVPQRGHRKLTNAERGTIYETLLAHSVDGTLPHGCITRTAQTFDCTWKTISSVWTRVRLSLRDGSLKADVTTKYSGNINRKMLRTDDEIERAFKAVPMHARQTMRTLAAQSGIPKTTIFRHMQRAKTLKSKTSHSKPYLTDANTVQRMRHAASFLRPSPNGTLFDNMHSQVHDELPKRQLKSKLFITKVIFLAAVARPRNDHNKKCVFDGKLGVWTFMETALAKLNSRNRLKVPT</sequence>
<name>W4FNB8_APHAT</name>
<dbReference type="Pfam" id="PF24964">
    <property type="entry name" value="DUF7769"/>
    <property type="match status" value="1"/>
</dbReference>
<dbReference type="PANTHER" id="PTHR33889:SF7">
    <property type="entry name" value="OS04G0681850 PROTEIN"/>
    <property type="match status" value="1"/>
</dbReference>
<protein>
    <recommendedName>
        <fullName evidence="1">DUF7769 domain-containing protein</fullName>
    </recommendedName>
</protein>
<proteinExistence type="predicted"/>
<dbReference type="GeneID" id="20817292"/>
<reference evidence="2" key="1">
    <citation type="submission" date="2013-12" db="EMBL/GenBank/DDBJ databases">
        <title>The Genome Sequence of Aphanomyces astaci APO3.</title>
        <authorList>
            <consortium name="The Broad Institute Genomics Platform"/>
            <person name="Russ C."/>
            <person name="Tyler B."/>
            <person name="van West P."/>
            <person name="Dieguez-Uribeondo J."/>
            <person name="Young S.K."/>
            <person name="Zeng Q."/>
            <person name="Gargeya S."/>
            <person name="Fitzgerald M."/>
            <person name="Abouelleil A."/>
            <person name="Alvarado L."/>
            <person name="Chapman S.B."/>
            <person name="Gainer-Dewar J."/>
            <person name="Goldberg J."/>
            <person name="Griggs A."/>
            <person name="Gujja S."/>
            <person name="Hansen M."/>
            <person name="Howarth C."/>
            <person name="Imamovic A."/>
            <person name="Ireland A."/>
            <person name="Larimer J."/>
            <person name="McCowan C."/>
            <person name="Murphy C."/>
            <person name="Pearson M."/>
            <person name="Poon T.W."/>
            <person name="Priest M."/>
            <person name="Roberts A."/>
            <person name="Saif S."/>
            <person name="Shea T."/>
            <person name="Sykes S."/>
            <person name="Wortman J."/>
            <person name="Nusbaum C."/>
            <person name="Birren B."/>
        </authorList>
    </citation>
    <scope>NUCLEOTIDE SEQUENCE [LARGE SCALE GENOMIC DNA]</scope>
    <source>
        <strain evidence="2">APO3</strain>
    </source>
</reference>
<evidence type="ECO:0000313" key="2">
    <source>
        <dbReference type="EMBL" id="ETV68960.1"/>
    </source>
</evidence>
<organism evidence="2">
    <name type="scientific">Aphanomyces astaci</name>
    <name type="common">Crayfish plague agent</name>
    <dbReference type="NCBI Taxonomy" id="112090"/>
    <lineage>
        <taxon>Eukaryota</taxon>
        <taxon>Sar</taxon>
        <taxon>Stramenopiles</taxon>
        <taxon>Oomycota</taxon>
        <taxon>Saprolegniomycetes</taxon>
        <taxon>Saprolegniales</taxon>
        <taxon>Verrucalvaceae</taxon>
        <taxon>Aphanomyces</taxon>
    </lineage>
</organism>
<dbReference type="AlphaFoldDB" id="W4FNB8"/>
<dbReference type="EMBL" id="KI913181">
    <property type="protein sequence ID" value="ETV68960.1"/>
    <property type="molecule type" value="Genomic_DNA"/>
</dbReference>
<feature type="domain" description="DUF7769" evidence="1">
    <location>
        <begin position="19"/>
        <end position="70"/>
    </location>
</feature>
<dbReference type="RefSeq" id="XP_009841637.1">
    <property type="nucleotide sequence ID" value="XM_009843335.1"/>
</dbReference>
<dbReference type="PANTHER" id="PTHR33889">
    <property type="entry name" value="OS04G0681850 PROTEIN"/>
    <property type="match status" value="1"/>
</dbReference>